<evidence type="ECO:0000256" key="3">
    <source>
        <dbReference type="ARBA" id="ARBA00022801"/>
    </source>
</evidence>
<keyword evidence="5" id="KW-0472">Membrane</keyword>
<dbReference type="InterPro" id="IPR001478">
    <property type="entry name" value="PDZ"/>
</dbReference>
<evidence type="ECO:0000256" key="1">
    <source>
        <dbReference type="ARBA" id="ARBA00010541"/>
    </source>
</evidence>
<keyword evidence="3" id="KW-0378">Hydrolase</keyword>
<dbReference type="InterPro" id="IPR009003">
    <property type="entry name" value="Peptidase_S1_PA"/>
</dbReference>
<gene>
    <name evidence="7" type="ORF">ACFQGD_28550</name>
</gene>
<dbReference type="CDD" id="cd06779">
    <property type="entry name" value="cpPDZ_Deg_HtrA-like"/>
    <property type="match status" value="1"/>
</dbReference>
<dbReference type="InterPro" id="IPR043504">
    <property type="entry name" value="Peptidase_S1_PA_chymotrypsin"/>
</dbReference>
<evidence type="ECO:0000259" key="6">
    <source>
        <dbReference type="PROSITE" id="PS50106"/>
    </source>
</evidence>
<name>A0ABW2C7C3_9PSEU</name>
<dbReference type="PANTHER" id="PTHR43343:SF3">
    <property type="entry name" value="PROTEASE DO-LIKE 8, CHLOROPLASTIC"/>
    <property type="match status" value="1"/>
</dbReference>
<evidence type="ECO:0000256" key="4">
    <source>
        <dbReference type="SAM" id="MobiDB-lite"/>
    </source>
</evidence>
<feature type="domain" description="PDZ" evidence="6">
    <location>
        <begin position="434"/>
        <end position="514"/>
    </location>
</feature>
<protein>
    <submittedName>
        <fullName evidence="7">Trypsin-like peptidase domain-containing protein</fullName>
    </submittedName>
</protein>
<dbReference type="Gene3D" id="2.30.42.10">
    <property type="match status" value="1"/>
</dbReference>
<dbReference type="SMART" id="SM00228">
    <property type="entry name" value="PDZ"/>
    <property type="match status" value="1"/>
</dbReference>
<comment type="similarity">
    <text evidence="1">Belongs to the peptidase S1C family.</text>
</comment>
<dbReference type="EMBL" id="JBHSXX010000001">
    <property type="protein sequence ID" value="MFC6871078.1"/>
    <property type="molecule type" value="Genomic_DNA"/>
</dbReference>
<dbReference type="RefSeq" id="WP_345406351.1">
    <property type="nucleotide sequence ID" value="NZ_BAABLA010000122.1"/>
</dbReference>
<evidence type="ECO:0000313" key="7">
    <source>
        <dbReference type="EMBL" id="MFC6871078.1"/>
    </source>
</evidence>
<dbReference type="InterPro" id="IPR001940">
    <property type="entry name" value="Peptidase_S1C"/>
</dbReference>
<dbReference type="SUPFAM" id="SSF50494">
    <property type="entry name" value="Trypsin-like serine proteases"/>
    <property type="match status" value="1"/>
</dbReference>
<dbReference type="InterPro" id="IPR051201">
    <property type="entry name" value="Chloro_Bact_Ser_Proteases"/>
</dbReference>
<comment type="caution">
    <text evidence="7">The sequence shown here is derived from an EMBL/GenBank/DDBJ whole genome shotgun (WGS) entry which is preliminary data.</text>
</comment>
<dbReference type="SUPFAM" id="SSF50156">
    <property type="entry name" value="PDZ domain-like"/>
    <property type="match status" value="1"/>
</dbReference>
<dbReference type="InterPro" id="IPR036034">
    <property type="entry name" value="PDZ_sf"/>
</dbReference>
<keyword evidence="2" id="KW-0645">Protease</keyword>
<keyword evidence="5" id="KW-1133">Transmembrane helix</keyword>
<evidence type="ECO:0000313" key="8">
    <source>
        <dbReference type="Proteomes" id="UP001596337"/>
    </source>
</evidence>
<dbReference type="PRINTS" id="PR00834">
    <property type="entry name" value="PROTEASES2C"/>
</dbReference>
<evidence type="ECO:0000256" key="2">
    <source>
        <dbReference type="ARBA" id="ARBA00022670"/>
    </source>
</evidence>
<accession>A0ABW2C7C3</accession>
<dbReference type="Gene3D" id="2.40.10.10">
    <property type="entry name" value="Trypsin-like serine proteases"/>
    <property type="match status" value="2"/>
</dbReference>
<reference evidence="8" key="1">
    <citation type="journal article" date="2019" name="Int. J. Syst. Evol. Microbiol.">
        <title>The Global Catalogue of Microorganisms (GCM) 10K type strain sequencing project: providing services to taxonomists for standard genome sequencing and annotation.</title>
        <authorList>
            <consortium name="The Broad Institute Genomics Platform"/>
            <consortium name="The Broad Institute Genome Sequencing Center for Infectious Disease"/>
            <person name="Wu L."/>
            <person name="Ma J."/>
        </authorList>
    </citation>
    <scope>NUCLEOTIDE SEQUENCE [LARGE SCALE GENOMIC DNA]</scope>
    <source>
        <strain evidence="8">KCTC 32255</strain>
    </source>
</reference>
<organism evidence="7 8">
    <name type="scientific">Haloechinothrix salitolerans</name>
    <dbReference type="NCBI Taxonomy" id="926830"/>
    <lineage>
        <taxon>Bacteria</taxon>
        <taxon>Bacillati</taxon>
        <taxon>Actinomycetota</taxon>
        <taxon>Actinomycetes</taxon>
        <taxon>Pseudonocardiales</taxon>
        <taxon>Pseudonocardiaceae</taxon>
        <taxon>Haloechinothrix</taxon>
    </lineage>
</organism>
<evidence type="ECO:0000256" key="5">
    <source>
        <dbReference type="SAM" id="Phobius"/>
    </source>
</evidence>
<sequence>MSDNSQQPAEPSDAHGERGDSREAQRPAASTAGARVPPVDAASAAAFSRPSGVDGPFDPRQWDSERDGSATAGPSRPAQPPASLVEAFSRDTADEGVVLQRPPGVDVPDGARAKGGNGTEPLWSSSADPWRNPGSGAVLGNPALAEDVDDAEEQRKPRERPFSLAEVIFGGRLRTSALVILAVATLVVGALGGTLGWFLAQQGNQLTREVTLAQVDEAVERPPGSVARTVAKVAPAVVSIEVTSGKSGGVGSGVVIDRDGYIVTNDHVIASAKSNDKVEITAVFTDGSRAEAQLVGADPKTDLAVLKVNVSNPTVLRLGSSERLRPGDTVIAVGSPFGLENTVTVGIVSALNRPVSAPAETGGEQVTYDAIQTDAAVNPGNSGGALVDKNGLLVGINSLIRTVGNARGQGGSIGLGFAIPVDDVIRIVESLIANGSVSHAFLGVSAASVAANSSRGAQVNNVAPGGPAERAGIKEGDVIVQVGERTVRNAAELTVAVRKHDVGDTTRVKLVRDGRELVVDVKLGSD</sequence>
<dbReference type="PANTHER" id="PTHR43343">
    <property type="entry name" value="PEPTIDASE S12"/>
    <property type="match status" value="1"/>
</dbReference>
<feature type="compositionally biased region" description="Basic and acidic residues" evidence="4">
    <location>
        <begin position="12"/>
        <end position="25"/>
    </location>
</feature>
<dbReference type="PROSITE" id="PS50106">
    <property type="entry name" value="PDZ"/>
    <property type="match status" value="1"/>
</dbReference>
<keyword evidence="8" id="KW-1185">Reference proteome</keyword>
<feature type="transmembrane region" description="Helical" evidence="5">
    <location>
        <begin position="178"/>
        <end position="200"/>
    </location>
</feature>
<feature type="region of interest" description="Disordered" evidence="4">
    <location>
        <begin position="1"/>
        <end position="141"/>
    </location>
</feature>
<dbReference type="Pfam" id="PF13365">
    <property type="entry name" value="Trypsin_2"/>
    <property type="match status" value="1"/>
</dbReference>
<proteinExistence type="inferred from homology"/>
<keyword evidence="5" id="KW-0812">Transmembrane</keyword>
<dbReference type="Pfam" id="PF13180">
    <property type="entry name" value="PDZ_2"/>
    <property type="match status" value="1"/>
</dbReference>
<dbReference type="Proteomes" id="UP001596337">
    <property type="component" value="Unassembled WGS sequence"/>
</dbReference>